<dbReference type="GO" id="GO:1901982">
    <property type="term" value="F:maltose binding"/>
    <property type="evidence" value="ECO:0007669"/>
    <property type="project" value="TreeGrafter"/>
</dbReference>
<dbReference type="InterPro" id="IPR006059">
    <property type="entry name" value="SBP"/>
</dbReference>
<dbReference type="PANTHER" id="PTHR30061">
    <property type="entry name" value="MALTOSE-BINDING PERIPLASMIC PROTEIN"/>
    <property type="match status" value="1"/>
</dbReference>
<keyword evidence="2" id="KW-0813">Transport</keyword>
<dbReference type="Gene3D" id="3.40.190.10">
    <property type="entry name" value="Periplasmic binding protein-like II"/>
    <property type="match status" value="2"/>
</dbReference>
<evidence type="ECO:0000256" key="5">
    <source>
        <dbReference type="SAM" id="SignalP"/>
    </source>
</evidence>
<feature type="chain" id="PRO_5006133174" evidence="5">
    <location>
        <begin position="22"/>
        <end position="443"/>
    </location>
</feature>
<accession>A0A0P6XQE7</accession>
<organism evidence="6 7">
    <name type="scientific">Thermanaerothrix daxensis</name>
    <dbReference type="NCBI Taxonomy" id="869279"/>
    <lineage>
        <taxon>Bacteria</taxon>
        <taxon>Bacillati</taxon>
        <taxon>Chloroflexota</taxon>
        <taxon>Anaerolineae</taxon>
        <taxon>Anaerolineales</taxon>
        <taxon>Anaerolineaceae</taxon>
        <taxon>Thermanaerothrix</taxon>
    </lineage>
</organism>
<dbReference type="PROSITE" id="PS51257">
    <property type="entry name" value="PROKAR_LIPOPROTEIN"/>
    <property type="match status" value="1"/>
</dbReference>
<comment type="similarity">
    <text evidence="1">Belongs to the bacterial solute-binding protein 1 family.</text>
</comment>
<gene>
    <name evidence="6" type="ORF">SE15_06520</name>
</gene>
<feature type="signal peptide" evidence="5">
    <location>
        <begin position="1"/>
        <end position="21"/>
    </location>
</feature>
<keyword evidence="7" id="KW-1185">Reference proteome</keyword>
<dbReference type="OrthoDB" id="9798191at2"/>
<feature type="region of interest" description="Disordered" evidence="4">
    <location>
        <begin position="26"/>
        <end position="54"/>
    </location>
</feature>
<dbReference type="GO" id="GO:0042956">
    <property type="term" value="P:maltodextrin transmembrane transport"/>
    <property type="evidence" value="ECO:0007669"/>
    <property type="project" value="TreeGrafter"/>
</dbReference>
<keyword evidence="3 5" id="KW-0732">Signal</keyword>
<dbReference type="GO" id="GO:0055052">
    <property type="term" value="C:ATP-binding cassette (ABC) transporter complex, substrate-binding subunit-containing"/>
    <property type="evidence" value="ECO:0007669"/>
    <property type="project" value="TreeGrafter"/>
</dbReference>
<dbReference type="STRING" id="869279.SE15_06520"/>
<protein>
    <submittedName>
        <fullName evidence="6">ABC transporter substrate-binding protein</fullName>
    </submittedName>
</protein>
<name>A0A0P6XQE7_9CHLR</name>
<evidence type="ECO:0000256" key="1">
    <source>
        <dbReference type="ARBA" id="ARBA00008520"/>
    </source>
</evidence>
<comment type="caution">
    <text evidence="6">The sequence shown here is derived from an EMBL/GenBank/DDBJ whole genome shotgun (WGS) entry which is preliminary data.</text>
</comment>
<dbReference type="PANTHER" id="PTHR30061:SF50">
    <property type="entry name" value="MALTOSE_MALTODEXTRIN-BINDING PERIPLASMIC PROTEIN"/>
    <property type="match status" value="1"/>
</dbReference>
<evidence type="ECO:0000313" key="6">
    <source>
        <dbReference type="EMBL" id="KPL84686.1"/>
    </source>
</evidence>
<evidence type="ECO:0000256" key="3">
    <source>
        <dbReference type="ARBA" id="ARBA00022729"/>
    </source>
</evidence>
<evidence type="ECO:0000256" key="2">
    <source>
        <dbReference type="ARBA" id="ARBA00022448"/>
    </source>
</evidence>
<dbReference type="SUPFAM" id="SSF53850">
    <property type="entry name" value="Periplasmic binding protein-like II"/>
    <property type="match status" value="1"/>
</dbReference>
<proteinExistence type="inferred from homology"/>
<evidence type="ECO:0000313" key="7">
    <source>
        <dbReference type="Proteomes" id="UP000050544"/>
    </source>
</evidence>
<evidence type="ECO:0000256" key="4">
    <source>
        <dbReference type="SAM" id="MobiDB-lite"/>
    </source>
</evidence>
<dbReference type="EMBL" id="LGKO01000002">
    <property type="protein sequence ID" value="KPL84686.1"/>
    <property type="molecule type" value="Genomic_DNA"/>
</dbReference>
<dbReference type="RefSeq" id="WP_054521257.1">
    <property type="nucleotide sequence ID" value="NZ_LGKO01000002.1"/>
</dbReference>
<dbReference type="GO" id="GO:0015768">
    <property type="term" value="P:maltose transport"/>
    <property type="evidence" value="ECO:0007669"/>
    <property type="project" value="TreeGrafter"/>
</dbReference>
<dbReference type="Pfam" id="PF01547">
    <property type="entry name" value="SBP_bac_1"/>
    <property type="match status" value="1"/>
</dbReference>
<dbReference type="PATRIC" id="fig|869279.4.peg.1312"/>
<reference evidence="6 7" key="1">
    <citation type="submission" date="2015-07" db="EMBL/GenBank/DDBJ databases">
        <title>Whole genome sequence of Thermanaerothrix daxensis DSM 23592.</title>
        <authorList>
            <person name="Hemp J."/>
            <person name="Ward L.M."/>
            <person name="Pace L.A."/>
            <person name="Fischer W.W."/>
        </authorList>
    </citation>
    <scope>NUCLEOTIDE SEQUENCE [LARGE SCALE GENOMIC DNA]</scope>
    <source>
        <strain evidence="6 7">GNS-1</strain>
    </source>
</reference>
<dbReference type="Proteomes" id="UP000050544">
    <property type="component" value="Unassembled WGS sequence"/>
</dbReference>
<feature type="compositionally biased region" description="Low complexity" evidence="4">
    <location>
        <begin position="26"/>
        <end position="42"/>
    </location>
</feature>
<dbReference type="AlphaFoldDB" id="A0A0P6XQE7"/>
<sequence>MKRLSLTLLGLLMIFTIVLSACGTTPTSAPAQPTAPQEASQPTNPPSQPSGGKQQVEVFSWWTGGGEAAGLEAMIKVFKAQYPDIEFINAAVAGGAGTNARAVLASRLQAGDPPDSWQGHAGQELIGTYVAGNQIQPLNDLYESEGWLEVMPETLIPLISQDGKIYSVPVNIHRANVLWYNPKILKENNINVPTTIDEWFAAMDTLKAAGVTPLALGEQWTKMHLLETVLLGTLGPDAYNGLWNGKTDWGSPEVKVALQNFAKLLTYANSDSASLSWQDASQLVVNGDAAFNVMGDWAEGYFRELGKTPQVDYGWAPVPGTAGTFQFLSDSFVLAAGAPHPDGAIAWLKIAGSKAGQEAFNPVKGSICARIDCDKSLFGEYLQSAMNDWATNTVVGSLTHGVVANDSWKSEIDTALGLFVQNGDVDAFQAALVAACKSSGPCK</sequence>